<evidence type="ECO:0000256" key="7">
    <source>
        <dbReference type="ARBA" id="ARBA00013188"/>
    </source>
</evidence>
<keyword evidence="13" id="KW-0862">Zinc</keyword>
<dbReference type="Proteomes" id="UP000245720">
    <property type="component" value="Unassembled WGS sequence"/>
</dbReference>
<keyword evidence="13" id="KW-0170">Cobalt</keyword>
<dbReference type="InterPro" id="IPR011060">
    <property type="entry name" value="RibuloseP-bd_barrel"/>
</dbReference>
<keyword evidence="9 10" id="KW-0413">Isomerase</keyword>
<dbReference type="PANTHER" id="PTHR11749">
    <property type="entry name" value="RIBULOSE-5-PHOSPHATE-3-EPIMERASE"/>
    <property type="match status" value="1"/>
</dbReference>
<comment type="similarity">
    <text evidence="6 10 11">Belongs to the ribulose-phosphate 3-epimerase family.</text>
</comment>
<dbReference type="PIRSF" id="PIRSF001461">
    <property type="entry name" value="RPE"/>
    <property type="match status" value="1"/>
</dbReference>
<feature type="binding site" evidence="10 13">
    <location>
        <position position="197"/>
    </location>
    <ligand>
        <name>a divalent metal cation</name>
        <dbReference type="ChEBI" id="CHEBI:60240"/>
    </ligand>
</feature>
<evidence type="ECO:0000256" key="8">
    <source>
        <dbReference type="ARBA" id="ARBA00022723"/>
    </source>
</evidence>
<keyword evidence="10 11" id="KW-0119">Carbohydrate metabolism</keyword>
<dbReference type="Pfam" id="PF00834">
    <property type="entry name" value="Ribul_P_3_epim"/>
    <property type="match status" value="1"/>
</dbReference>
<dbReference type="EMBL" id="QGDI01000001">
    <property type="protein sequence ID" value="PWJ15366.1"/>
    <property type="molecule type" value="Genomic_DNA"/>
</dbReference>
<comment type="function">
    <text evidence="10">Catalyzes the reversible epimerization of D-ribulose 5-phosphate to D-xylulose 5-phosphate.</text>
</comment>
<comment type="cofactor">
    <cofactor evidence="4">
        <name>Zn(2+)</name>
        <dbReference type="ChEBI" id="CHEBI:29105"/>
    </cofactor>
</comment>
<dbReference type="GO" id="GO:0006098">
    <property type="term" value="P:pentose-phosphate shunt"/>
    <property type="evidence" value="ECO:0007669"/>
    <property type="project" value="UniProtKB-UniRule"/>
</dbReference>
<name>A0A315Y3X9_RUMFL</name>
<comment type="cofactor">
    <cofactor evidence="3">
        <name>Co(2+)</name>
        <dbReference type="ChEBI" id="CHEBI:48828"/>
    </cofactor>
</comment>
<feature type="binding site" evidence="10 13">
    <location>
        <position position="55"/>
    </location>
    <ligand>
        <name>a divalent metal cation</name>
        <dbReference type="ChEBI" id="CHEBI:60240"/>
    </ligand>
</feature>
<feature type="binding site" evidence="10 14">
    <location>
        <position position="30"/>
    </location>
    <ligand>
        <name>substrate</name>
    </ligand>
</feature>
<dbReference type="PROSITE" id="PS01085">
    <property type="entry name" value="RIBUL_P_3_EPIMER_1"/>
    <property type="match status" value="1"/>
</dbReference>
<feature type="binding site" evidence="10 13">
    <location>
        <position position="57"/>
    </location>
    <ligand>
        <name>a divalent metal cation</name>
        <dbReference type="ChEBI" id="CHEBI:60240"/>
    </ligand>
</feature>
<comment type="caution">
    <text evidence="15">The sequence shown here is derived from an EMBL/GenBank/DDBJ whole genome shotgun (WGS) entry which is preliminary data.</text>
</comment>
<dbReference type="EC" id="5.1.3.1" evidence="7 10"/>
<evidence type="ECO:0000256" key="1">
    <source>
        <dbReference type="ARBA" id="ARBA00001782"/>
    </source>
</evidence>
<dbReference type="GO" id="GO:0005737">
    <property type="term" value="C:cytoplasm"/>
    <property type="evidence" value="ECO:0007669"/>
    <property type="project" value="UniProtKB-ARBA"/>
</dbReference>
<feature type="binding site" evidence="10">
    <location>
        <begin position="197"/>
        <end position="199"/>
    </location>
    <ligand>
        <name>substrate</name>
    </ligand>
</feature>
<evidence type="ECO:0000256" key="4">
    <source>
        <dbReference type="ARBA" id="ARBA00001947"/>
    </source>
</evidence>
<organism evidence="15 16">
    <name type="scientific">Ruminococcus flavefaciens</name>
    <dbReference type="NCBI Taxonomy" id="1265"/>
    <lineage>
        <taxon>Bacteria</taxon>
        <taxon>Bacillati</taxon>
        <taxon>Bacillota</taxon>
        <taxon>Clostridia</taxon>
        <taxon>Eubacteriales</taxon>
        <taxon>Oscillospiraceae</taxon>
        <taxon>Ruminococcus</taxon>
    </lineage>
</organism>
<accession>A0A315Y3X9</accession>
<feature type="binding site" evidence="10 14">
    <location>
        <begin position="219"/>
        <end position="220"/>
    </location>
    <ligand>
        <name>substrate</name>
    </ligand>
</feature>
<sequence length="239" mass="26063">MVFERSTLALCLRANEFGRSDKLKNYVSASVLSADMLELKNEIKKLEKSRIDMLHFDVMDGIFVDNITFGLPVLKQVRAATDMTLDVHLMITDPMKYIDSFADFGADIISFHIESESDTAAVIDRIHERGLKAAVALRPATPVESVFKYLSDVDMILVMTVEPGFGGQSFIPETLDKVRAVRNKITELGLDVNVQVDGGINADTAAAVRAAGANVLVSGSYLFAAADMAAAADSLREDR</sequence>
<dbReference type="GO" id="GO:0019323">
    <property type="term" value="P:pentose catabolic process"/>
    <property type="evidence" value="ECO:0007669"/>
    <property type="project" value="UniProtKB-UniRule"/>
</dbReference>
<dbReference type="InterPro" id="IPR000056">
    <property type="entry name" value="Ribul_P_3_epim-like"/>
</dbReference>
<proteinExistence type="inferred from homology"/>
<evidence type="ECO:0000313" key="15">
    <source>
        <dbReference type="EMBL" id="PWJ15366.1"/>
    </source>
</evidence>
<gene>
    <name evidence="10" type="primary">rpe</name>
    <name evidence="15" type="ORF">IE37_00261</name>
</gene>
<evidence type="ECO:0000256" key="9">
    <source>
        <dbReference type="ARBA" id="ARBA00023235"/>
    </source>
</evidence>
<feature type="active site" description="Proton acceptor" evidence="10 12">
    <location>
        <position position="57"/>
    </location>
</feature>
<evidence type="ECO:0000313" key="16">
    <source>
        <dbReference type="Proteomes" id="UP000245720"/>
    </source>
</evidence>
<keyword evidence="13" id="KW-0464">Manganese</keyword>
<evidence type="ECO:0000256" key="3">
    <source>
        <dbReference type="ARBA" id="ARBA00001941"/>
    </source>
</evidence>
<dbReference type="InterPro" id="IPR013785">
    <property type="entry name" value="Aldolase_TIM"/>
</dbReference>
<comment type="cofactor">
    <cofactor evidence="10 13">
        <name>a divalent metal cation</name>
        <dbReference type="ChEBI" id="CHEBI:60240"/>
    </cofactor>
    <text evidence="10 13">Binds 1 divalent metal cation per subunit.</text>
</comment>
<evidence type="ECO:0000256" key="6">
    <source>
        <dbReference type="ARBA" id="ARBA00009541"/>
    </source>
</evidence>
<feature type="binding site" evidence="10 13">
    <location>
        <position position="88"/>
    </location>
    <ligand>
        <name>a divalent metal cation</name>
        <dbReference type="ChEBI" id="CHEBI:60240"/>
    </ligand>
</feature>
<keyword evidence="8 10" id="KW-0479">Metal-binding</keyword>
<comment type="cofactor">
    <cofactor evidence="5">
        <name>Fe(2+)</name>
        <dbReference type="ChEBI" id="CHEBI:29033"/>
    </cofactor>
</comment>
<feature type="binding site" evidence="10 14">
    <location>
        <position position="88"/>
    </location>
    <ligand>
        <name>substrate</name>
    </ligand>
</feature>
<feature type="binding site" evidence="10 14">
    <location>
        <begin position="164"/>
        <end position="167"/>
    </location>
    <ligand>
        <name>substrate</name>
    </ligand>
</feature>
<dbReference type="GO" id="GO:0046872">
    <property type="term" value="F:metal ion binding"/>
    <property type="evidence" value="ECO:0007669"/>
    <property type="project" value="UniProtKB-UniRule"/>
</dbReference>
<dbReference type="AlphaFoldDB" id="A0A315Y3X9"/>
<evidence type="ECO:0000256" key="10">
    <source>
        <dbReference type="HAMAP-Rule" id="MF_02227"/>
    </source>
</evidence>
<evidence type="ECO:0000256" key="5">
    <source>
        <dbReference type="ARBA" id="ARBA00001954"/>
    </source>
</evidence>
<evidence type="ECO:0000256" key="14">
    <source>
        <dbReference type="PIRSR" id="PIRSR001461-3"/>
    </source>
</evidence>
<dbReference type="NCBIfam" id="TIGR01163">
    <property type="entry name" value="rpe"/>
    <property type="match status" value="1"/>
</dbReference>
<dbReference type="FunFam" id="3.20.20.70:FF:000004">
    <property type="entry name" value="Ribulose-phosphate 3-epimerase"/>
    <property type="match status" value="1"/>
</dbReference>
<feature type="active site" description="Proton donor" evidence="10 12">
    <location>
        <position position="197"/>
    </location>
</feature>
<comment type="cofactor">
    <cofactor evidence="2">
        <name>Mn(2+)</name>
        <dbReference type="ChEBI" id="CHEBI:29035"/>
    </cofactor>
</comment>
<dbReference type="SUPFAM" id="SSF51366">
    <property type="entry name" value="Ribulose-phoshate binding barrel"/>
    <property type="match status" value="1"/>
</dbReference>
<dbReference type="NCBIfam" id="NF004076">
    <property type="entry name" value="PRK05581.1-4"/>
    <property type="match status" value="1"/>
</dbReference>
<comment type="pathway">
    <text evidence="10">Carbohydrate degradation.</text>
</comment>
<comment type="catalytic activity">
    <reaction evidence="1 10 11">
        <text>D-ribulose 5-phosphate = D-xylulose 5-phosphate</text>
        <dbReference type="Rhea" id="RHEA:13677"/>
        <dbReference type="ChEBI" id="CHEBI:57737"/>
        <dbReference type="ChEBI" id="CHEBI:58121"/>
        <dbReference type="EC" id="5.1.3.1"/>
    </reaction>
</comment>
<dbReference type="PROSITE" id="PS01086">
    <property type="entry name" value="RIBUL_P_3_EPIMER_2"/>
    <property type="match status" value="1"/>
</dbReference>
<dbReference type="Gene3D" id="3.20.20.70">
    <property type="entry name" value="Aldolase class I"/>
    <property type="match status" value="1"/>
</dbReference>
<evidence type="ECO:0000256" key="2">
    <source>
        <dbReference type="ARBA" id="ARBA00001936"/>
    </source>
</evidence>
<evidence type="ECO:0000256" key="12">
    <source>
        <dbReference type="PIRSR" id="PIRSR001461-1"/>
    </source>
</evidence>
<dbReference type="InterPro" id="IPR026019">
    <property type="entry name" value="Ribul_P_3_epim"/>
</dbReference>
<dbReference type="HAMAP" id="MF_02227">
    <property type="entry name" value="RPE"/>
    <property type="match status" value="1"/>
</dbReference>
<feature type="binding site" evidence="14">
    <location>
        <position position="199"/>
    </location>
    <ligand>
        <name>substrate</name>
    </ligand>
</feature>
<protein>
    <recommendedName>
        <fullName evidence="7 10">Ribulose-phosphate 3-epimerase</fullName>
        <ecNumber evidence="7 10">5.1.3.1</ecNumber>
    </recommendedName>
</protein>
<evidence type="ECO:0000256" key="13">
    <source>
        <dbReference type="PIRSR" id="PIRSR001461-2"/>
    </source>
</evidence>
<evidence type="ECO:0000256" key="11">
    <source>
        <dbReference type="PIRNR" id="PIRNR001461"/>
    </source>
</evidence>
<reference evidence="15 16" key="1">
    <citation type="submission" date="2018-05" db="EMBL/GenBank/DDBJ databases">
        <title>The Hungate 1000. A catalogue of reference genomes from the rumen microbiome.</title>
        <authorList>
            <person name="Kelly W."/>
        </authorList>
    </citation>
    <scope>NUCLEOTIDE SEQUENCE [LARGE SCALE GENOMIC DNA]</scope>
    <source>
        <strain evidence="15 16">SAb67</strain>
    </source>
</reference>
<dbReference type="CDD" id="cd00429">
    <property type="entry name" value="RPE"/>
    <property type="match status" value="1"/>
</dbReference>
<dbReference type="GO" id="GO:0004750">
    <property type="term" value="F:D-ribulose-phosphate 3-epimerase activity"/>
    <property type="evidence" value="ECO:0007669"/>
    <property type="project" value="UniProtKB-UniRule"/>
</dbReference>